<dbReference type="UniPathway" id="UPA00219"/>
<evidence type="ECO:0000256" key="3">
    <source>
        <dbReference type="ARBA" id="ARBA00022679"/>
    </source>
</evidence>
<dbReference type="PANTHER" id="PTHR38589">
    <property type="entry name" value="BLR0621 PROTEIN"/>
    <property type="match status" value="1"/>
</dbReference>
<evidence type="ECO:0000259" key="8">
    <source>
        <dbReference type="PROSITE" id="PS52029"/>
    </source>
</evidence>
<accession>A0A2V3UWA1</accession>
<name>A0A2V3UWA1_9SPHN</name>
<dbReference type="InterPro" id="IPR038063">
    <property type="entry name" value="Transpep_catalytic_dom"/>
</dbReference>
<feature type="active site" description="Nucleophile" evidence="7">
    <location>
        <position position="155"/>
    </location>
</feature>
<evidence type="ECO:0000313" key="9">
    <source>
        <dbReference type="EMBL" id="PXW72958.1"/>
    </source>
</evidence>
<organism evidence="9 10">
    <name type="scientific">Blastomonas natatoria</name>
    <dbReference type="NCBI Taxonomy" id="34015"/>
    <lineage>
        <taxon>Bacteria</taxon>
        <taxon>Pseudomonadati</taxon>
        <taxon>Pseudomonadota</taxon>
        <taxon>Alphaproteobacteria</taxon>
        <taxon>Sphingomonadales</taxon>
        <taxon>Sphingomonadaceae</taxon>
        <taxon>Blastomonas</taxon>
    </lineage>
</organism>
<keyword evidence="4 7" id="KW-0133">Cell shape</keyword>
<protein>
    <submittedName>
        <fullName evidence="9">L,D-peptidoglycan transpeptidase YkuD (ErfK/YbiS/YcfS/YnhG family)</fullName>
    </submittedName>
</protein>
<dbReference type="GO" id="GO:0009252">
    <property type="term" value="P:peptidoglycan biosynthetic process"/>
    <property type="evidence" value="ECO:0007669"/>
    <property type="project" value="UniProtKB-UniPathway"/>
</dbReference>
<dbReference type="PROSITE" id="PS52029">
    <property type="entry name" value="LD_TPASE"/>
    <property type="match status" value="1"/>
</dbReference>
<keyword evidence="5 7" id="KW-0573">Peptidoglycan synthesis</keyword>
<evidence type="ECO:0000256" key="6">
    <source>
        <dbReference type="ARBA" id="ARBA00023316"/>
    </source>
</evidence>
<gene>
    <name evidence="9" type="ORF">C7451_11179</name>
</gene>
<evidence type="ECO:0000256" key="7">
    <source>
        <dbReference type="PROSITE-ProRule" id="PRU01373"/>
    </source>
</evidence>
<evidence type="ECO:0000256" key="5">
    <source>
        <dbReference type="ARBA" id="ARBA00022984"/>
    </source>
</evidence>
<feature type="active site" description="Proton donor/acceptor" evidence="7">
    <location>
        <position position="139"/>
    </location>
</feature>
<dbReference type="Gene3D" id="2.40.440.10">
    <property type="entry name" value="L,D-transpeptidase catalytic domain-like"/>
    <property type="match status" value="1"/>
</dbReference>
<proteinExistence type="inferred from homology"/>
<keyword evidence="10" id="KW-1185">Reference proteome</keyword>
<dbReference type="GO" id="GO:0016740">
    <property type="term" value="F:transferase activity"/>
    <property type="evidence" value="ECO:0007669"/>
    <property type="project" value="UniProtKB-KW"/>
</dbReference>
<comment type="pathway">
    <text evidence="1 7">Cell wall biogenesis; peptidoglycan biosynthesis.</text>
</comment>
<dbReference type="InterPro" id="IPR005490">
    <property type="entry name" value="LD_TPept_cat_dom"/>
</dbReference>
<feature type="domain" description="L,D-TPase catalytic" evidence="8">
    <location>
        <begin position="1"/>
        <end position="179"/>
    </location>
</feature>
<keyword evidence="6 7" id="KW-0961">Cell wall biogenesis/degradation</keyword>
<dbReference type="GO" id="GO:0008360">
    <property type="term" value="P:regulation of cell shape"/>
    <property type="evidence" value="ECO:0007669"/>
    <property type="project" value="UniProtKB-UniRule"/>
</dbReference>
<evidence type="ECO:0000256" key="2">
    <source>
        <dbReference type="ARBA" id="ARBA00005992"/>
    </source>
</evidence>
<evidence type="ECO:0000256" key="4">
    <source>
        <dbReference type="ARBA" id="ARBA00022960"/>
    </source>
</evidence>
<sequence>MSDTVRVDTILVDTGALTVTLGDWTVPCTIGRSGACAADAKREGDGCTPKGTWPIRAALFRPGRSSPPPGFALPWRWTGAHDGWSDDAQDPAYNRPVRLPHAFSAETLQREDMLYDVVLVLGHNDAPPVPGAGSAIFFHLWNEAKPAEERTTEGCVAIARADMEALLPMLRPGMALEIG</sequence>
<comment type="similarity">
    <text evidence="2">Belongs to the YkuD family.</text>
</comment>
<dbReference type="GO" id="GO:0004180">
    <property type="term" value="F:carboxypeptidase activity"/>
    <property type="evidence" value="ECO:0007669"/>
    <property type="project" value="UniProtKB-ARBA"/>
</dbReference>
<evidence type="ECO:0000256" key="1">
    <source>
        <dbReference type="ARBA" id="ARBA00004752"/>
    </source>
</evidence>
<dbReference type="PANTHER" id="PTHR38589:SF1">
    <property type="entry name" value="BLR0621 PROTEIN"/>
    <property type="match status" value="1"/>
</dbReference>
<dbReference type="AlphaFoldDB" id="A0A2V3UWA1"/>
<dbReference type="Proteomes" id="UP000248014">
    <property type="component" value="Unassembled WGS sequence"/>
</dbReference>
<dbReference type="Pfam" id="PF03734">
    <property type="entry name" value="YkuD"/>
    <property type="match status" value="1"/>
</dbReference>
<dbReference type="SUPFAM" id="SSF141523">
    <property type="entry name" value="L,D-transpeptidase catalytic domain-like"/>
    <property type="match status" value="1"/>
</dbReference>
<dbReference type="EMBL" id="QJJM01000011">
    <property type="protein sequence ID" value="PXW72958.1"/>
    <property type="molecule type" value="Genomic_DNA"/>
</dbReference>
<evidence type="ECO:0000313" key="10">
    <source>
        <dbReference type="Proteomes" id="UP000248014"/>
    </source>
</evidence>
<comment type="caution">
    <text evidence="9">The sequence shown here is derived from an EMBL/GenBank/DDBJ whole genome shotgun (WGS) entry which is preliminary data.</text>
</comment>
<reference evidence="9 10" key="1">
    <citation type="submission" date="2018-05" db="EMBL/GenBank/DDBJ databases">
        <title>Genomic Encyclopedia of Type Strains, Phase IV (KMG-IV): sequencing the most valuable type-strain genomes for metagenomic binning, comparative biology and taxonomic classification.</title>
        <authorList>
            <person name="Goeker M."/>
        </authorList>
    </citation>
    <scope>NUCLEOTIDE SEQUENCE [LARGE SCALE GENOMIC DNA]</scope>
    <source>
        <strain evidence="9 10">DSM 3183</strain>
    </source>
</reference>
<dbReference type="CDD" id="cd16913">
    <property type="entry name" value="YkuD_like"/>
    <property type="match status" value="1"/>
</dbReference>
<keyword evidence="3" id="KW-0808">Transferase</keyword>
<dbReference type="GO" id="GO:0071555">
    <property type="term" value="P:cell wall organization"/>
    <property type="evidence" value="ECO:0007669"/>
    <property type="project" value="UniProtKB-UniRule"/>
</dbReference>
<dbReference type="RefSeq" id="WP_425266491.1">
    <property type="nucleotide sequence ID" value="NZ_QJJM01000011.1"/>
</dbReference>